<protein>
    <submittedName>
        <fullName evidence="1">Uncharacterized protein</fullName>
    </submittedName>
</protein>
<dbReference type="Gramene" id="KCW62220">
    <property type="protein sequence ID" value="KCW62220"/>
    <property type="gene ID" value="EUGRSUZ_H04881"/>
</dbReference>
<gene>
    <name evidence="1" type="ORF">EUGRSUZ_H04881</name>
</gene>
<dbReference type="AlphaFoldDB" id="A0A059B974"/>
<reference evidence="1" key="1">
    <citation type="submission" date="2013-07" db="EMBL/GenBank/DDBJ databases">
        <title>The genome of Eucalyptus grandis.</title>
        <authorList>
            <person name="Schmutz J."/>
            <person name="Hayes R."/>
            <person name="Myburg A."/>
            <person name="Tuskan G."/>
            <person name="Grattapaglia D."/>
            <person name="Rokhsar D.S."/>
        </authorList>
    </citation>
    <scope>NUCLEOTIDE SEQUENCE</scope>
    <source>
        <tissue evidence="1">Leaf extractions</tissue>
    </source>
</reference>
<name>A0A059B974_EUCGR</name>
<evidence type="ECO:0000313" key="1">
    <source>
        <dbReference type="EMBL" id="KCW62220.1"/>
    </source>
</evidence>
<dbReference type="EMBL" id="KK198760">
    <property type="protein sequence ID" value="KCW62220.1"/>
    <property type="molecule type" value="Genomic_DNA"/>
</dbReference>
<sequence>MIEDQHTEGSAIKAIKEETNLDKNKRLDPITTMGIEGLWCSFCKKPCHKRENCFKLHGKTQVLNRAKRCHKHT</sequence>
<organism evidence="1">
    <name type="scientific">Eucalyptus grandis</name>
    <name type="common">Flooded gum</name>
    <dbReference type="NCBI Taxonomy" id="71139"/>
    <lineage>
        <taxon>Eukaryota</taxon>
        <taxon>Viridiplantae</taxon>
        <taxon>Streptophyta</taxon>
        <taxon>Embryophyta</taxon>
        <taxon>Tracheophyta</taxon>
        <taxon>Spermatophyta</taxon>
        <taxon>Magnoliopsida</taxon>
        <taxon>eudicotyledons</taxon>
        <taxon>Gunneridae</taxon>
        <taxon>Pentapetalae</taxon>
        <taxon>rosids</taxon>
        <taxon>malvids</taxon>
        <taxon>Myrtales</taxon>
        <taxon>Myrtaceae</taxon>
        <taxon>Myrtoideae</taxon>
        <taxon>Eucalypteae</taxon>
        <taxon>Eucalyptus</taxon>
    </lineage>
</organism>
<accession>A0A059B974</accession>
<dbReference type="InParanoid" id="A0A059B974"/>
<proteinExistence type="predicted"/>